<dbReference type="InterPro" id="IPR050340">
    <property type="entry name" value="Cytosolic_Fe-S_CAF"/>
</dbReference>
<dbReference type="AlphaFoldDB" id="A0A1J1H8Y1"/>
<name>A0A1J1H8Y1_PLARL</name>
<evidence type="ECO:0000256" key="5">
    <source>
        <dbReference type="ARBA" id="ARBA00023014"/>
    </source>
</evidence>
<dbReference type="OrthoDB" id="10253113at2759"/>
<organism evidence="7 8">
    <name type="scientific">Plasmodium relictum</name>
    <dbReference type="NCBI Taxonomy" id="85471"/>
    <lineage>
        <taxon>Eukaryota</taxon>
        <taxon>Sar</taxon>
        <taxon>Alveolata</taxon>
        <taxon>Apicomplexa</taxon>
        <taxon>Aconoidasida</taxon>
        <taxon>Haemosporida</taxon>
        <taxon>Plasmodiidae</taxon>
        <taxon>Plasmodium</taxon>
        <taxon>Plasmodium (Haemamoeba)</taxon>
    </lineage>
</organism>
<dbReference type="InterPro" id="IPR004108">
    <property type="entry name" value="Fe_hydrogenase_lsu_C"/>
</dbReference>
<dbReference type="FunFam" id="3.30.70.20:FF:000042">
    <property type="entry name" value="Cytosolic Fe-S cluster assembly factor NAR1"/>
    <property type="match status" value="1"/>
</dbReference>
<keyword evidence="2" id="KW-0004">4Fe-4S</keyword>
<feature type="domain" description="Iron hydrogenase large subunit C-terminal" evidence="6">
    <location>
        <begin position="439"/>
        <end position="527"/>
    </location>
</feature>
<evidence type="ECO:0000256" key="1">
    <source>
        <dbReference type="ARBA" id="ARBA00006596"/>
    </source>
</evidence>
<dbReference type="EMBL" id="LN835306">
    <property type="protein sequence ID" value="CRH00991.1"/>
    <property type="molecule type" value="Genomic_DNA"/>
</dbReference>
<dbReference type="PANTHER" id="PTHR11615">
    <property type="entry name" value="NITRATE, FORMATE, IRON DEHYDROGENASE"/>
    <property type="match status" value="1"/>
</dbReference>
<keyword evidence="4" id="KW-0408">Iron</keyword>
<keyword evidence="5" id="KW-0411">Iron-sulfur</keyword>
<dbReference type="KEGG" id="prel:PRELSG_1133900"/>
<evidence type="ECO:0000256" key="4">
    <source>
        <dbReference type="ARBA" id="ARBA00023004"/>
    </source>
</evidence>
<sequence length="849" mass="100688">MFSNAIKLENLNDYYNEGEECIKPFLYNSDKINENRQEKSNLININKKNKRNKNERGEISLTDCLACNGCVTNEETNFLKSQNALEILNNLKKKKINIISLSLQSLTALSVYYNLPLSTTQNKLCFFLKALNFDYVYDSSLSELIALNEAKNEFIDFFCRKNPELHKKIDSTLYDIFENNTNENELNNKFKYKPNNFNEELKKNNNEKFSEKKYINKKFSRYNSYNGREKQDYNRKNYNNNSNIIMNNYKYTNDHIEYGYKTSNMLPLICSHCSGSVIYGEKNFEEELLNSFSKVKTSQDIQGIILKILHLHNGLCTFPLIEDYFFSNFFKFYNYNIKFINICRKHFLKNRLFKRNIENNILENNDDNKLLKTSPLTIYDINHVYLLYCFDKKLEAHKSNIEQQKSIEQNMTNYLSHFISCENISNNNENNIGSDSKNKFYCVDAVLTTVELIELIKSMNIDFYTLPELSIDSVYSILKETNNKIRNINKTHCQSIKEQYKSTTINTKLQKEEEKNVIDKNIYKHKVANENITNSKEKSISKILENEPFNIEYFANKNIELKYIYDKISNYSIRCGNKNNISMGYGEEIFKYVCKQIFNFNIEENNFNFKYEDIIVLSLFKNNKCVFRVVLSYGFKSMYKVIKKLKENKTKEEIFDSEMNDEDTYEIKITYNLNFLGKIDYVELMACEKGCLFGCAQNIFSEYPNKFSSCSCHNFNIFKKLYNQKVIENFDFLFLDNYSTKEENSCICSSEIHKKTYFNKTKNNEQSEENEKNNYEILFEKNDKEKLFQILYETMHSNKFTLYINSNKCTDDSNVNFFLKNIFYIFNTSTFHLLKSTFSSKKKLDIINW</sequence>
<dbReference type="Gene3D" id="3.40.50.1780">
    <property type="match status" value="1"/>
</dbReference>
<dbReference type="OMA" id="LNFDYVY"/>
<protein>
    <submittedName>
        <fullName evidence="7">Cytosolic Fe-S cluster assembly factor NAR1, putative</fullName>
    </submittedName>
</protein>
<evidence type="ECO:0000313" key="8">
    <source>
        <dbReference type="Proteomes" id="UP000220158"/>
    </source>
</evidence>
<gene>
    <name evidence="7" type="ORF">PRELSG_1133900</name>
</gene>
<dbReference type="Pfam" id="PF02906">
    <property type="entry name" value="Fe_hyd_lg_C"/>
    <property type="match status" value="1"/>
</dbReference>
<dbReference type="RefSeq" id="XP_028533992.1">
    <property type="nucleotide sequence ID" value="XM_028677621.1"/>
</dbReference>
<evidence type="ECO:0000259" key="6">
    <source>
        <dbReference type="Pfam" id="PF02906"/>
    </source>
</evidence>
<evidence type="ECO:0000313" key="7">
    <source>
        <dbReference type="EMBL" id="CRH00991.1"/>
    </source>
</evidence>
<dbReference type="SUPFAM" id="SSF53920">
    <property type="entry name" value="Fe-only hydrogenase"/>
    <property type="match status" value="1"/>
</dbReference>
<reference evidence="7 8" key="1">
    <citation type="submission" date="2015-04" db="EMBL/GenBank/DDBJ databases">
        <authorList>
            <consortium name="Pathogen Informatics"/>
        </authorList>
    </citation>
    <scope>NUCLEOTIDE SEQUENCE [LARGE SCALE GENOMIC DNA]</scope>
    <source>
        <strain evidence="7 8">SGS1</strain>
    </source>
</reference>
<accession>A0A1J1H8Y1</accession>
<keyword evidence="3" id="KW-0479">Metal-binding</keyword>
<proteinExistence type="inferred from homology"/>
<dbReference type="InterPro" id="IPR009016">
    <property type="entry name" value="Fe_hydrogenase"/>
</dbReference>
<dbReference type="GeneID" id="39737118"/>
<evidence type="ECO:0000256" key="2">
    <source>
        <dbReference type="ARBA" id="ARBA00022485"/>
    </source>
</evidence>
<dbReference type="VEuPathDB" id="PlasmoDB:PRELSG_1133900"/>
<dbReference type="GO" id="GO:0046872">
    <property type="term" value="F:metal ion binding"/>
    <property type="evidence" value="ECO:0007669"/>
    <property type="project" value="UniProtKB-KW"/>
</dbReference>
<comment type="similarity">
    <text evidence="1">Belongs to the NARF family.</text>
</comment>
<evidence type="ECO:0000256" key="3">
    <source>
        <dbReference type="ARBA" id="ARBA00022723"/>
    </source>
</evidence>
<dbReference type="Proteomes" id="UP000220158">
    <property type="component" value="Chromosome 11"/>
</dbReference>
<keyword evidence="8" id="KW-1185">Reference proteome</keyword>
<dbReference type="GO" id="GO:0051539">
    <property type="term" value="F:4 iron, 4 sulfur cluster binding"/>
    <property type="evidence" value="ECO:0007669"/>
    <property type="project" value="UniProtKB-KW"/>
</dbReference>